<dbReference type="PANTHER" id="PTHR33133">
    <property type="entry name" value="OS08G0107100 PROTEIN-RELATED"/>
    <property type="match status" value="1"/>
</dbReference>
<keyword evidence="5" id="KW-1185">Reference proteome</keyword>
<dbReference type="EMBL" id="JBHSLN010000004">
    <property type="protein sequence ID" value="MFC5296124.1"/>
    <property type="molecule type" value="Genomic_DNA"/>
</dbReference>
<feature type="region of interest" description="Disordered" evidence="1">
    <location>
        <begin position="1"/>
        <end position="42"/>
    </location>
</feature>
<dbReference type="PANTHER" id="PTHR33133:SF1">
    <property type="entry name" value="EXPRESSED PROTEIN-RELATED"/>
    <property type="match status" value="1"/>
</dbReference>
<proteinExistence type="predicted"/>
<dbReference type="GeneID" id="303295999"/>
<protein>
    <submittedName>
        <fullName evidence="4">Glycerophosphoryl diester phosphodiesterase membrane domain-containing protein</fullName>
    </submittedName>
</protein>
<feature type="transmembrane region" description="Helical" evidence="2">
    <location>
        <begin position="179"/>
        <end position="211"/>
    </location>
</feature>
<evidence type="ECO:0000259" key="3">
    <source>
        <dbReference type="Pfam" id="PF10110"/>
    </source>
</evidence>
<feature type="transmembrane region" description="Helical" evidence="2">
    <location>
        <begin position="271"/>
        <end position="296"/>
    </location>
</feature>
<evidence type="ECO:0000256" key="2">
    <source>
        <dbReference type="SAM" id="Phobius"/>
    </source>
</evidence>
<feature type="transmembrane region" description="Helical" evidence="2">
    <location>
        <begin position="302"/>
        <end position="325"/>
    </location>
</feature>
<reference evidence="5" key="1">
    <citation type="journal article" date="2019" name="Int. J. Syst. Evol. Microbiol.">
        <title>The Global Catalogue of Microorganisms (GCM) 10K type strain sequencing project: providing services to taxonomists for standard genome sequencing and annotation.</title>
        <authorList>
            <consortium name="The Broad Institute Genomics Platform"/>
            <consortium name="The Broad Institute Genome Sequencing Center for Infectious Disease"/>
            <person name="Wu L."/>
            <person name="Ma J."/>
        </authorList>
    </citation>
    <scope>NUCLEOTIDE SEQUENCE [LARGE SCALE GENOMIC DNA]</scope>
    <source>
        <strain evidence="5">CGMCC 1.16455</strain>
    </source>
</reference>
<feature type="transmembrane region" description="Helical" evidence="2">
    <location>
        <begin position="78"/>
        <end position="105"/>
    </location>
</feature>
<evidence type="ECO:0000256" key="1">
    <source>
        <dbReference type="SAM" id="MobiDB-lite"/>
    </source>
</evidence>
<dbReference type="Pfam" id="PF10110">
    <property type="entry name" value="GPDPase_memb"/>
    <property type="match status" value="1"/>
</dbReference>
<sequence length="378" mass="39353">MSTGWIAPGSTESTDLPSTGRADGPPDGGPSGNDGRSAPAGPRRELVQNMPLFPLRPLGLGEVLGAAVRIYRLRARTVLGLAAIVYGIAFAIMMFTTGAGMIPFVGDMQAMMDDPTASSSASVFSGSDLLLTIGSSAITGVITMIAASLVTVALTAVSIGEATGRSLTGAEMWARTRKLAVSAICVSIVIGLLSLLLLALPTALGILPIVLVQEPNALTIGAIVVGLVIGVVAALWIWARTLLAIPALVVEGTGILGALRRSFQMTRGRKLWRVLGVGVLLYALYSVALQVVAGVFSTVAVVVYLAIMLATSGQAVVVGMIVLTVLTLLGSYVAYVMLSPFLCAGFAAVYADNRMRHEAWDIELTRRARENWSTGGVR</sequence>
<comment type="caution">
    <text evidence="4">The sequence shown here is derived from an EMBL/GenBank/DDBJ whole genome shotgun (WGS) entry which is preliminary data.</text>
</comment>
<keyword evidence="2" id="KW-1133">Transmembrane helix</keyword>
<gene>
    <name evidence="4" type="ORF">ACFPK8_01215</name>
</gene>
<dbReference type="Proteomes" id="UP001595937">
    <property type="component" value="Unassembled WGS sequence"/>
</dbReference>
<dbReference type="RefSeq" id="WP_343922225.1">
    <property type="nucleotide sequence ID" value="NZ_BAAAIR010000007.1"/>
</dbReference>
<keyword evidence="2" id="KW-0472">Membrane</keyword>
<accession>A0ABW0FB16</accession>
<name>A0ABW0FB16_9MICO</name>
<feature type="transmembrane region" description="Helical" evidence="2">
    <location>
        <begin position="137"/>
        <end position="159"/>
    </location>
</feature>
<organism evidence="4 5">
    <name type="scientific">Brachybacterium tyrofermentans</name>
    <dbReference type="NCBI Taxonomy" id="47848"/>
    <lineage>
        <taxon>Bacteria</taxon>
        <taxon>Bacillati</taxon>
        <taxon>Actinomycetota</taxon>
        <taxon>Actinomycetes</taxon>
        <taxon>Micrococcales</taxon>
        <taxon>Dermabacteraceae</taxon>
        <taxon>Brachybacterium</taxon>
    </lineage>
</organism>
<feature type="transmembrane region" description="Helical" evidence="2">
    <location>
        <begin position="217"/>
        <end position="238"/>
    </location>
</feature>
<feature type="domain" description="Glycerophosphoryl diester phosphodiesterase membrane" evidence="3">
    <location>
        <begin position="222"/>
        <end position="338"/>
    </location>
</feature>
<feature type="transmembrane region" description="Helical" evidence="2">
    <location>
        <begin position="332"/>
        <end position="351"/>
    </location>
</feature>
<evidence type="ECO:0000313" key="4">
    <source>
        <dbReference type="EMBL" id="MFC5296124.1"/>
    </source>
</evidence>
<evidence type="ECO:0000313" key="5">
    <source>
        <dbReference type="Proteomes" id="UP001595937"/>
    </source>
</evidence>
<keyword evidence="2" id="KW-0812">Transmembrane</keyword>
<dbReference type="InterPro" id="IPR018476">
    <property type="entry name" value="GlyceroP-diester-Pdiesterase_M"/>
</dbReference>